<accession>A0ABQ1JS76</accession>
<sequence>MKKYIVLLVAIMAVSCGKTVNEEDLTHLNGYWSIEKAVMPDESVKEYKVNPTIDYFEIKDKKGFRKKVMPQVDGTYRTNDLSENISILTEDGKIYISYITEYAKWKEQILELDSEHLVLKNEQDIEYYYTKPEPFTLK</sequence>
<proteinExistence type="predicted"/>
<dbReference type="InterPro" id="IPR024311">
    <property type="entry name" value="Lipocalin-like"/>
</dbReference>
<protein>
    <recommendedName>
        <fullName evidence="1">Lipocalin-like domain-containing protein</fullName>
    </recommendedName>
</protein>
<dbReference type="Pfam" id="PF13648">
    <property type="entry name" value="Lipocalin_4"/>
    <property type="match status" value="1"/>
</dbReference>
<dbReference type="RefSeq" id="WP_188620526.1">
    <property type="nucleotide sequence ID" value="NZ_BMJE01000003.1"/>
</dbReference>
<evidence type="ECO:0000259" key="1">
    <source>
        <dbReference type="Pfam" id="PF13648"/>
    </source>
</evidence>
<dbReference type="Proteomes" id="UP000615760">
    <property type="component" value="Unassembled WGS sequence"/>
</dbReference>
<feature type="domain" description="Lipocalin-like" evidence="1">
    <location>
        <begin position="28"/>
        <end position="119"/>
    </location>
</feature>
<keyword evidence="3" id="KW-1185">Reference proteome</keyword>
<dbReference type="EMBL" id="BMJE01000003">
    <property type="protein sequence ID" value="GGB75067.1"/>
    <property type="molecule type" value="Genomic_DNA"/>
</dbReference>
<organism evidence="2 3">
    <name type="scientific">Flavobacterium suaedae</name>
    <dbReference type="NCBI Taxonomy" id="1767027"/>
    <lineage>
        <taxon>Bacteria</taxon>
        <taxon>Pseudomonadati</taxon>
        <taxon>Bacteroidota</taxon>
        <taxon>Flavobacteriia</taxon>
        <taxon>Flavobacteriales</taxon>
        <taxon>Flavobacteriaceae</taxon>
        <taxon>Flavobacterium</taxon>
    </lineage>
</organism>
<evidence type="ECO:0000313" key="3">
    <source>
        <dbReference type="Proteomes" id="UP000615760"/>
    </source>
</evidence>
<comment type="caution">
    <text evidence="2">The sequence shown here is derived from an EMBL/GenBank/DDBJ whole genome shotgun (WGS) entry which is preliminary data.</text>
</comment>
<dbReference type="PROSITE" id="PS51257">
    <property type="entry name" value="PROKAR_LIPOPROTEIN"/>
    <property type="match status" value="1"/>
</dbReference>
<gene>
    <name evidence="2" type="ORF">GCM10007424_13800</name>
</gene>
<evidence type="ECO:0000313" key="2">
    <source>
        <dbReference type="EMBL" id="GGB75067.1"/>
    </source>
</evidence>
<reference evidence="3" key="1">
    <citation type="journal article" date="2019" name="Int. J. Syst. Evol. Microbiol.">
        <title>The Global Catalogue of Microorganisms (GCM) 10K type strain sequencing project: providing services to taxonomists for standard genome sequencing and annotation.</title>
        <authorList>
            <consortium name="The Broad Institute Genomics Platform"/>
            <consortium name="The Broad Institute Genome Sequencing Center for Infectious Disease"/>
            <person name="Wu L."/>
            <person name="Ma J."/>
        </authorList>
    </citation>
    <scope>NUCLEOTIDE SEQUENCE [LARGE SCALE GENOMIC DNA]</scope>
    <source>
        <strain evidence="3">CGMCC 1.15461</strain>
    </source>
</reference>
<name>A0ABQ1JS76_9FLAO</name>